<evidence type="ECO:0000256" key="4">
    <source>
        <dbReference type="ARBA" id="ARBA00022553"/>
    </source>
</evidence>
<dbReference type="PROSITE" id="PS50850">
    <property type="entry name" value="MFS"/>
    <property type="match status" value="1"/>
</dbReference>
<evidence type="ECO:0000256" key="8">
    <source>
        <dbReference type="ARBA" id="ARBA00023136"/>
    </source>
</evidence>
<dbReference type="GO" id="GO:0005886">
    <property type="term" value="C:plasma membrane"/>
    <property type="evidence" value="ECO:0007669"/>
    <property type="project" value="UniProtKB-SubCell"/>
</dbReference>
<evidence type="ECO:0000256" key="5">
    <source>
        <dbReference type="ARBA" id="ARBA00022692"/>
    </source>
</evidence>
<keyword evidence="8 19" id="KW-0472">Membrane</keyword>
<dbReference type="GO" id="GO:0006839">
    <property type="term" value="P:mitochondrial transport"/>
    <property type="evidence" value="ECO:0007669"/>
    <property type="project" value="TreeGrafter"/>
</dbReference>
<feature type="transmembrane region" description="Helical" evidence="19">
    <location>
        <begin position="167"/>
        <end position="187"/>
    </location>
</feature>
<feature type="transmembrane region" description="Helical" evidence="19">
    <location>
        <begin position="427"/>
        <end position="444"/>
    </location>
</feature>
<dbReference type="GO" id="GO:0006783">
    <property type="term" value="P:heme biosynthetic process"/>
    <property type="evidence" value="ECO:0007669"/>
    <property type="project" value="UniProtKB-ARBA"/>
</dbReference>
<evidence type="ECO:0000313" key="21">
    <source>
        <dbReference type="EMBL" id="NWS65422.1"/>
    </source>
</evidence>
<evidence type="ECO:0000256" key="2">
    <source>
        <dbReference type="ARBA" id="ARBA00022448"/>
    </source>
</evidence>
<keyword evidence="9" id="KW-0675">Receptor</keyword>
<reference evidence="21 22" key="1">
    <citation type="submission" date="2019-09" db="EMBL/GenBank/DDBJ databases">
        <title>Bird 10,000 Genomes (B10K) Project - Family phase.</title>
        <authorList>
            <person name="Zhang G."/>
        </authorList>
    </citation>
    <scope>NUCLEOTIDE SEQUENCE [LARGE SCALE GENOMIC DNA]</scope>
    <source>
        <strain evidence="21">B10K-DU-003-44</strain>
        <tissue evidence="21">Muscle</tissue>
    </source>
</reference>
<keyword evidence="5 19" id="KW-0812">Transmembrane</keyword>
<feature type="transmembrane region" description="Helical" evidence="19">
    <location>
        <begin position="456"/>
        <end position="475"/>
    </location>
</feature>
<feature type="transmembrane region" description="Helical" evidence="19">
    <location>
        <begin position="199"/>
        <end position="220"/>
    </location>
</feature>
<feature type="transmembrane region" description="Helical" evidence="19">
    <location>
        <begin position="140"/>
        <end position="161"/>
    </location>
</feature>
<dbReference type="GO" id="GO:0031966">
    <property type="term" value="C:mitochondrial membrane"/>
    <property type="evidence" value="ECO:0007669"/>
    <property type="project" value="UniProtKB-ARBA"/>
</dbReference>
<feature type="transmembrane region" description="Helical" evidence="19">
    <location>
        <begin position="73"/>
        <end position="93"/>
    </location>
</feature>
<evidence type="ECO:0000256" key="1">
    <source>
        <dbReference type="ARBA" id="ARBA00004651"/>
    </source>
</evidence>
<evidence type="ECO:0000256" key="13">
    <source>
        <dbReference type="ARBA" id="ARBA00045087"/>
    </source>
</evidence>
<dbReference type="Proteomes" id="UP000549499">
    <property type="component" value="Unassembled WGS sequence"/>
</dbReference>
<dbReference type="InterPro" id="IPR011701">
    <property type="entry name" value="MFS"/>
</dbReference>
<dbReference type="OrthoDB" id="422206at2759"/>
<organism evidence="21 22">
    <name type="scientific">Crotophaga sulcirostris</name>
    <name type="common">Groove-billed ani</name>
    <dbReference type="NCBI Taxonomy" id="33598"/>
    <lineage>
        <taxon>Eukaryota</taxon>
        <taxon>Metazoa</taxon>
        <taxon>Chordata</taxon>
        <taxon>Craniata</taxon>
        <taxon>Vertebrata</taxon>
        <taxon>Euteleostomi</taxon>
        <taxon>Archelosauria</taxon>
        <taxon>Archosauria</taxon>
        <taxon>Dinosauria</taxon>
        <taxon>Saurischia</taxon>
        <taxon>Theropoda</taxon>
        <taxon>Coelurosauria</taxon>
        <taxon>Aves</taxon>
        <taxon>Neognathae</taxon>
        <taxon>Neoaves</taxon>
        <taxon>Otidimorphae</taxon>
        <taxon>Cuculiformes</taxon>
        <taxon>Crotophagidae</taxon>
        <taxon>Crotophaga</taxon>
    </lineage>
</organism>
<dbReference type="PANTHER" id="PTHR10924">
    <property type="entry name" value="MAJOR FACILITATOR SUPERFAMILY PROTEIN-RELATED"/>
    <property type="match status" value="1"/>
</dbReference>
<evidence type="ECO:0000256" key="19">
    <source>
        <dbReference type="SAM" id="Phobius"/>
    </source>
</evidence>
<name>A0A7K5H914_CROSL</name>
<keyword evidence="10" id="KW-0325">Glycoprotein</keyword>
<dbReference type="FunFam" id="1.20.1250.20:FF:000184">
    <property type="entry name" value="Feline leukemia virus subgroup C receptor-related protein 1"/>
    <property type="match status" value="1"/>
</dbReference>
<dbReference type="GO" id="GO:0020037">
    <property type="term" value="F:heme binding"/>
    <property type="evidence" value="ECO:0007669"/>
    <property type="project" value="TreeGrafter"/>
</dbReference>
<dbReference type="InterPro" id="IPR049680">
    <property type="entry name" value="FLVCR1-2_SLC49-like"/>
</dbReference>
<feature type="domain" description="Major facilitator superfamily (MFS) profile" evidence="20">
    <location>
        <begin position="75"/>
        <end position="480"/>
    </location>
</feature>
<protein>
    <recommendedName>
        <fullName evidence="16">Choline/ethanolamine transporter FLVCR1</fullName>
    </recommendedName>
    <alternativeName>
        <fullName evidence="17">Heme transporter FLVCR1</fullName>
    </alternativeName>
</protein>
<keyword evidence="2" id="KW-0813">Transport</keyword>
<evidence type="ECO:0000256" key="12">
    <source>
        <dbReference type="ARBA" id="ARBA00036811"/>
    </source>
</evidence>
<feature type="transmembrane region" description="Helical" evidence="19">
    <location>
        <begin position="113"/>
        <end position="133"/>
    </location>
</feature>
<comment type="catalytic activity">
    <reaction evidence="12">
        <text>choline(out) = choline(in)</text>
        <dbReference type="Rhea" id="RHEA:32751"/>
        <dbReference type="ChEBI" id="CHEBI:15354"/>
    </reaction>
</comment>
<evidence type="ECO:0000256" key="11">
    <source>
        <dbReference type="ARBA" id="ARBA00035075"/>
    </source>
</evidence>
<dbReference type="PANTHER" id="PTHR10924:SF2">
    <property type="entry name" value="HEME TRANSPORTER FLVCR1"/>
    <property type="match status" value="1"/>
</dbReference>
<feature type="transmembrane region" description="Helical" evidence="19">
    <location>
        <begin position="390"/>
        <end position="415"/>
    </location>
</feature>
<keyword evidence="3" id="KW-1003">Cell membrane</keyword>
<evidence type="ECO:0000256" key="6">
    <source>
        <dbReference type="ARBA" id="ARBA00022989"/>
    </source>
</evidence>
<evidence type="ECO:0000256" key="14">
    <source>
        <dbReference type="ARBA" id="ARBA00046338"/>
    </source>
</evidence>
<feature type="transmembrane region" description="Helical" evidence="19">
    <location>
        <begin position="296"/>
        <end position="315"/>
    </location>
</feature>
<dbReference type="GO" id="GO:0043249">
    <property type="term" value="P:erythrocyte maturation"/>
    <property type="evidence" value="ECO:0007669"/>
    <property type="project" value="UniProtKB-KW"/>
</dbReference>
<gene>
    <name evidence="21" type="primary">Flvcr1</name>
    <name evidence="21" type="ORF">CROSUL_R07601</name>
</gene>
<feature type="transmembrane region" description="Helical" evidence="19">
    <location>
        <begin position="335"/>
        <end position="355"/>
    </location>
</feature>
<dbReference type="Pfam" id="PF07690">
    <property type="entry name" value="MFS_1"/>
    <property type="match status" value="1"/>
</dbReference>
<dbReference type="GO" id="GO:0015232">
    <property type="term" value="F:heme transmembrane transporter activity"/>
    <property type="evidence" value="ECO:0007669"/>
    <property type="project" value="TreeGrafter"/>
</dbReference>
<feature type="region of interest" description="Disordered" evidence="18">
    <location>
        <begin position="1"/>
        <end position="21"/>
    </location>
</feature>
<evidence type="ECO:0000256" key="16">
    <source>
        <dbReference type="ARBA" id="ARBA00068050"/>
    </source>
</evidence>
<keyword evidence="22" id="KW-1185">Reference proteome</keyword>
<dbReference type="GO" id="GO:0097037">
    <property type="term" value="P:heme export"/>
    <property type="evidence" value="ECO:0007669"/>
    <property type="project" value="TreeGrafter"/>
</dbReference>
<dbReference type="InterPro" id="IPR036259">
    <property type="entry name" value="MFS_trans_sf"/>
</dbReference>
<evidence type="ECO:0000256" key="18">
    <source>
        <dbReference type="SAM" id="MobiDB-lite"/>
    </source>
</evidence>
<dbReference type="InterPro" id="IPR020846">
    <property type="entry name" value="MFS_dom"/>
</dbReference>
<evidence type="ECO:0000256" key="15">
    <source>
        <dbReference type="ARBA" id="ARBA00060240"/>
    </source>
</evidence>
<feature type="non-terminal residue" evidence="21">
    <location>
        <position position="500"/>
    </location>
</feature>
<accession>A0A7K5H914</accession>
<dbReference type="AlphaFoldDB" id="A0A7K5H914"/>
<evidence type="ECO:0000256" key="17">
    <source>
        <dbReference type="ARBA" id="ARBA00080886"/>
    </source>
</evidence>
<evidence type="ECO:0000256" key="9">
    <source>
        <dbReference type="ARBA" id="ARBA00023170"/>
    </source>
</evidence>
<keyword evidence="6 19" id="KW-1133">Transmembrane helix</keyword>
<comment type="catalytic activity">
    <reaction evidence="13">
        <text>ethanolamine(in) = ethanolamine(out)</text>
        <dbReference type="Rhea" id="RHEA:32747"/>
        <dbReference type="ChEBI" id="CHEBI:57603"/>
    </reaction>
</comment>
<comment type="function">
    <text evidence="15">Uniporter that mediates the transport of extracellular choline and ethanolamine into cells, thereby playing a key role in phospholipid biosynthesis. Choline and ethanolamine are the precursors of phosphatidylcholine and phosphatidylethanolamine, respectively, the two most abundant phospholipids. Transport is not coupled with proton transport and is exclusively driven by the choline (or ethanolamine) gradient across the plasma membrane. Also acts as a heme b transporter that mediates heme efflux from the cytoplasm to the extracellular compartment.</text>
</comment>
<comment type="similarity">
    <text evidence="14">Belongs to the major facilitator superfamily. Feline leukemia virus subgroup C receptor (TC 2.A.1.28.1) family.</text>
</comment>
<keyword evidence="4" id="KW-0597">Phosphoprotein</keyword>
<comment type="caution">
    <text evidence="21">The sequence shown here is derived from an EMBL/GenBank/DDBJ whole genome shotgun (WGS) entry which is preliminary data.</text>
</comment>
<evidence type="ECO:0000313" key="22">
    <source>
        <dbReference type="Proteomes" id="UP000549499"/>
    </source>
</evidence>
<evidence type="ECO:0000259" key="20">
    <source>
        <dbReference type="PROSITE" id="PS50850"/>
    </source>
</evidence>
<evidence type="ECO:0000256" key="10">
    <source>
        <dbReference type="ARBA" id="ARBA00023180"/>
    </source>
</evidence>
<keyword evidence="7" id="KW-0265">Erythrocyte maturation</keyword>
<dbReference type="Gene3D" id="1.20.1250.20">
    <property type="entry name" value="MFS general substrate transporter like domains"/>
    <property type="match status" value="2"/>
</dbReference>
<dbReference type="EMBL" id="VYZB01000001">
    <property type="protein sequence ID" value="NWS65422.1"/>
    <property type="molecule type" value="Genomic_DNA"/>
</dbReference>
<dbReference type="SUPFAM" id="SSF103473">
    <property type="entry name" value="MFS general substrate transporter"/>
    <property type="match status" value="1"/>
</dbReference>
<comment type="subcellular location">
    <subcellularLocation>
        <location evidence="1">Cell membrane</location>
        <topology evidence="1">Multi-pass membrane protein</topology>
    </subcellularLocation>
</comment>
<evidence type="ECO:0000256" key="3">
    <source>
        <dbReference type="ARBA" id="ARBA00022475"/>
    </source>
</evidence>
<sequence length="500" mass="53541">MVEDGGGGGGEEEEEEGESAAMPAAALQRCNGILPGSEAQGGGRRAGGAAAEGEAMLAAGSVRAETRVSRRRLAVLAVFSLYSLVNAFQWIQYSILSNVFAGFYGVSFTEIDWLSVVYMVAYVPLILPATWLLDTRGLRTTALLGAGLNALGAWVKCASLGPGRYPVTLAAQIVCAVAQVFILGLPSRIASVWFGPKEVSTACAVAVLGNQLGTAIGFLLPPVLVPNTPDINLMVHNISIMFYGTAIVSTLLFFLTGVVFEEKPKYPPSHSQAVLQSMPPEDYSYKQSIINLFKNIPFVLLLISYGIMTGVFYSVSTLLNQMIVTYYEGEEVNAGRIGLTLVVAGMVGSIICGLWLDYTKTYKQTTLIVYVLSFIGLLVFTFTLDLGYLIIVFVTGGVLGFFMTGYLPVGFEFAVEITYPESEGTSSGLLNASAQVFGILFTLVQGKLTTDYSPRAGNLFLCAWIFVGIILTALIKSDLRRHNVNSGIMNLDVKAVSGDS</sequence>
<comment type="catalytic activity">
    <reaction evidence="11">
        <text>heme b(in) = heme b(out)</text>
        <dbReference type="Rhea" id="RHEA:75443"/>
        <dbReference type="ChEBI" id="CHEBI:60344"/>
    </reaction>
</comment>
<feature type="transmembrane region" description="Helical" evidence="19">
    <location>
        <begin position="240"/>
        <end position="260"/>
    </location>
</feature>
<feature type="transmembrane region" description="Helical" evidence="19">
    <location>
        <begin position="367"/>
        <end position="384"/>
    </location>
</feature>
<evidence type="ECO:0000256" key="7">
    <source>
        <dbReference type="ARBA" id="ARBA00023057"/>
    </source>
</evidence>
<proteinExistence type="inferred from homology"/>
<feature type="non-terminal residue" evidence="21">
    <location>
        <position position="1"/>
    </location>
</feature>